<dbReference type="EMBL" id="CP059378">
    <property type="protein sequence ID" value="QLY81396.1"/>
    <property type="molecule type" value="Genomic_DNA"/>
</dbReference>
<dbReference type="Pfam" id="PF02302">
    <property type="entry name" value="PTS_IIB"/>
    <property type="match status" value="1"/>
</dbReference>
<dbReference type="PROSITE" id="PS51100">
    <property type="entry name" value="PTS_EIIB_TYPE_3"/>
    <property type="match status" value="1"/>
</dbReference>
<keyword evidence="1" id="KW-0813">Transport</keyword>
<name>A0A7D6VRX5_9CLOT</name>
<dbReference type="InterPro" id="IPR003501">
    <property type="entry name" value="PTS_EIIB_2/3"/>
</dbReference>
<dbReference type="PANTHER" id="PTHR34581">
    <property type="entry name" value="PTS SYSTEM N,N'-DIACETYLCHITOBIOSE-SPECIFIC EIIB COMPONENT"/>
    <property type="match status" value="1"/>
</dbReference>
<evidence type="ECO:0000259" key="8">
    <source>
        <dbReference type="PROSITE" id="PS51100"/>
    </source>
</evidence>
<evidence type="ECO:0000256" key="2">
    <source>
        <dbReference type="ARBA" id="ARBA00022553"/>
    </source>
</evidence>
<dbReference type="AlphaFoldDB" id="A0A7D6VRX5"/>
<dbReference type="Gene3D" id="3.40.50.2300">
    <property type="match status" value="1"/>
</dbReference>
<accession>A0A7D6VRX5</accession>
<dbReference type="GO" id="GO:0009401">
    <property type="term" value="P:phosphoenolpyruvate-dependent sugar phosphotransferase system"/>
    <property type="evidence" value="ECO:0007669"/>
    <property type="project" value="UniProtKB-KW"/>
</dbReference>
<dbReference type="Proteomes" id="UP000512286">
    <property type="component" value="Chromosome"/>
</dbReference>
<dbReference type="PANTHER" id="PTHR34581:SF2">
    <property type="entry name" value="PTS SYSTEM N,N'-DIACETYLCHITOBIOSE-SPECIFIC EIIB COMPONENT"/>
    <property type="match status" value="1"/>
</dbReference>
<dbReference type="InterPro" id="IPR036095">
    <property type="entry name" value="PTS_EIIB-like_sf"/>
</dbReference>
<dbReference type="InterPro" id="IPR051819">
    <property type="entry name" value="PTS_sugar-specific_EIIB"/>
</dbReference>
<evidence type="ECO:0000313" key="9">
    <source>
        <dbReference type="EMBL" id="QLY81396.1"/>
    </source>
</evidence>
<evidence type="ECO:0000313" key="10">
    <source>
        <dbReference type="Proteomes" id="UP000512286"/>
    </source>
</evidence>
<keyword evidence="6" id="KW-0418">Kinase</keyword>
<dbReference type="RefSeq" id="WP_181602979.1">
    <property type="nucleotide sequence ID" value="NZ_CP059378.1"/>
</dbReference>
<keyword evidence="5" id="KW-0598">Phosphotransferase system</keyword>
<evidence type="ECO:0000256" key="3">
    <source>
        <dbReference type="ARBA" id="ARBA00022597"/>
    </source>
</evidence>
<organism evidence="9 10">
    <name type="scientific">Clostridium intestinale</name>
    <dbReference type="NCBI Taxonomy" id="36845"/>
    <lineage>
        <taxon>Bacteria</taxon>
        <taxon>Bacillati</taxon>
        <taxon>Bacillota</taxon>
        <taxon>Clostridia</taxon>
        <taxon>Eubacteriales</taxon>
        <taxon>Clostridiaceae</taxon>
        <taxon>Clostridium</taxon>
    </lineage>
</organism>
<feature type="domain" description="PTS EIIB type-3" evidence="8">
    <location>
        <begin position="1"/>
        <end position="109"/>
    </location>
</feature>
<reference evidence="9 10" key="1">
    <citation type="submission" date="2020-07" db="EMBL/GenBank/DDBJ databases">
        <title>Electron transfer.</title>
        <authorList>
            <person name="Huang L."/>
            <person name="Liu X."/>
            <person name="Zhou S."/>
        </authorList>
    </citation>
    <scope>NUCLEOTIDE SEQUENCE [LARGE SCALE GENOMIC DNA]</scope>
    <source>
        <strain evidence="9 10">Lx1</strain>
    </source>
</reference>
<gene>
    <name evidence="9" type="ORF">HZF06_07385</name>
</gene>
<evidence type="ECO:0000256" key="4">
    <source>
        <dbReference type="ARBA" id="ARBA00022679"/>
    </source>
</evidence>
<evidence type="ECO:0000256" key="1">
    <source>
        <dbReference type="ARBA" id="ARBA00022448"/>
    </source>
</evidence>
<evidence type="ECO:0000256" key="5">
    <source>
        <dbReference type="ARBA" id="ARBA00022683"/>
    </source>
</evidence>
<dbReference type="CDD" id="cd05564">
    <property type="entry name" value="PTS_IIB_chitobiose_lichenan"/>
    <property type="match status" value="1"/>
</dbReference>
<feature type="modified residue" description="Phosphocysteine; by EIIA" evidence="7">
    <location>
        <position position="7"/>
    </location>
</feature>
<dbReference type="GO" id="GO:0016301">
    <property type="term" value="F:kinase activity"/>
    <property type="evidence" value="ECO:0007669"/>
    <property type="project" value="UniProtKB-KW"/>
</dbReference>
<keyword evidence="2" id="KW-0597">Phosphoprotein</keyword>
<dbReference type="SUPFAM" id="SSF52794">
    <property type="entry name" value="PTS system IIB component-like"/>
    <property type="match status" value="1"/>
</dbReference>
<evidence type="ECO:0000256" key="7">
    <source>
        <dbReference type="PROSITE-ProRule" id="PRU00423"/>
    </source>
</evidence>
<sequence length="109" mass="12153">MKIVLCCAGGFSTTMLMDNMKKTVKNSAKLKEEDFSFIAIPVDLLQSEIEDCDVLLIGPQIAHKVDYIKPIIEPKNIPYVVIDKDTYGKMDGATTLKLALIAHKKNQLK</sequence>
<evidence type="ECO:0000256" key="6">
    <source>
        <dbReference type="ARBA" id="ARBA00022777"/>
    </source>
</evidence>
<dbReference type="GO" id="GO:0008982">
    <property type="term" value="F:protein-N(PI)-phosphohistidine-sugar phosphotransferase activity"/>
    <property type="evidence" value="ECO:0007669"/>
    <property type="project" value="InterPro"/>
</dbReference>
<dbReference type="KEGG" id="cint:HZF06_07385"/>
<proteinExistence type="predicted"/>
<dbReference type="InterPro" id="IPR013012">
    <property type="entry name" value="PTS_EIIB_3"/>
</dbReference>
<keyword evidence="3 9" id="KW-0762">Sugar transport</keyword>
<protein>
    <submittedName>
        <fullName evidence="9">PTS sugar transporter subunit IIB</fullName>
    </submittedName>
</protein>
<keyword evidence="4" id="KW-0808">Transferase</keyword>